<evidence type="ECO:0000256" key="9">
    <source>
        <dbReference type="ARBA" id="ARBA00023264"/>
    </source>
</evidence>
<evidence type="ECO:0000256" key="3">
    <source>
        <dbReference type="ARBA" id="ARBA00022679"/>
    </source>
</evidence>
<evidence type="ECO:0000313" key="11">
    <source>
        <dbReference type="EMBL" id="TCS80984.1"/>
    </source>
</evidence>
<dbReference type="SMART" id="SM01207">
    <property type="entry name" value="G3P_acyltransf"/>
    <property type="match status" value="1"/>
</dbReference>
<evidence type="ECO:0000256" key="7">
    <source>
        <dbReference type="ARBA" id="ARBA00023136"/>
    </source>
</evidence>
<gene>
    <name evidence="10" type="primary">plsY</name>
    <name evidence="11" type="ORF">EDC37_103154</name>
</gene>
<keyword evidence="6 10" id="KW-0443">Lipid metabolism</keyword>
<comment type="catalytic activity">
    <reaction evidence="10">
        <text>an acyl phosphate + sn-glycerol 3-phosphate = a 1-acyl-sn-glycero-3-phosphate + phosphate</text>
        <dbReference type="Rhea" id="RHEA:34075"/>
        <dbReference type="ChEBI" id="CHEBI:43474"/>
        <dbReference type="ChEBI" id="CHEBI:57597"/>
        <dbReference type="ChEBI" id="CHEBI:57970"/>
        <dbReference type="ChEBI" id="CHEBI:59918"/>
        <dbReference type="EC" id="2.3.1.275"/>
    </reaction>
</comment>
<dbReference type="Pfam" id="PF02660">
    <property type="entry name" value="G3P_acyltransf"/>
    <property type="match status" value="1"/>
</dbReference>
<dbReference type="EMBL" id="SMAA01000003">
    <property type="protein sequence ID" value="TCS80984.1"/>
    <property type="molecule type" value="Genomic_DNA"/>
</dbReference>
<evidence type="ECO:0000256" key="1">
    <source>
        <dbReference type="ARBA" id="ARBA00022475"/>
    </source>
</evidence>
<accession>A0A4R3KCM4</accession>
<dbReference type="UniPathway" id="UPA00085"/>
<dbReference type="GO" id="GO:0005886">
    <property type="term" value="C:plasma membrane"/>
    <property type="evidence" value="ECO:0007669"/>
    <property type="project" value="UniProtKB-SubCell"/>
</dbReference>
<evidence type="ECO:0000256" key="6">
    <source>
        <dbReference type="ARBA" id="ARBA00023098"/>
    </source>
</evidence>
<evidence type="ECO:0000256" key="2">
    <source>
        <dbReference type="ARBA" id="ARBA00022516"/>
    </source>
</evidence>
<dbReference type="OrthoDB" id="9777124at2"/>
<dbReference type="GO" id="GO:0008654">
    <property type="term" value="P:phospholipid biosynthetic process"/>
    <property type="evidence" value="ECO:0007669"/>
    <property type="project" value="UniProtKB-UniRule"/>
</dbReference>
<comment type="function">
    <text evidence="10">Catalyzes the transfer of an acyl group from acyl-phosphate (acyl-PO(4)) to glycerol-3-phosphate (G3P) to form lysophosphatidic acid (LPA). This enzyme utilizes acyl-phosphate as fatty acyl donor, but not acyl-CoA or acyl-ACP.</text>
</comment>
<keyword evidence="3 10" id="KW-0808">Transferase</keyword>
<dbReference type="NCBIfam" id="TIGR00023">
    <property type="entry name" value="glycerol-3-phosphate 1-O-acyltransferase PlsY"/>
    <property type="match status" value="1"/>
</dbReference>
<dbReference type="Proteomes" id="UP000295188">
    <property type="component" value="Unassembled WGS sequence"/>
</dbReference>
<name>A0A4R3KCM4_9FIRM</name>
<evidence type="ECO:0000256" key="4">
    <source>
        <dbReference type="ARBA" id="ARBA00022692"/>
    </source>
</evidence>
<protein>
    <recommendedName>
        <fullName evidence="10">Glycerol-3-phosphate acyltransferase</fullName>
    </recommendedName>
    <alternativeName>
        <fullName evidence="10">Acyl-PO4 G3P acyltransferase</fullName>
    </alternativeName>
    <alternativeName>
        <fullName evidence="10">Acyl-phosphate--glycerol-3-phosphate acyltransferase</fullName>
    </alternativeName>
    <alternativeName>
        <fullName evidence="10">G3P acyltransferase</fullName>
        <shortName evidence="10">GPAT</shortName>
        <ecNumber evidence="10">2.3.1.275</ecNumber>
    </alternativeName>
    <alternativeName>
        <fullName evidence="10">Lysophosphatidic acid synthase</fullName>
        <shortName evidence="10">LPA synthase</shortName>
    </alternativeName>
</protein>
<keyword evidence="8 10" id="KW-0594">Phospholipid biosynthesis</keyword>
<dbReference type="GO" id="GO:0043772">
    <property type="term" value="F:acyl-phosphate glycerol-3-phosphate acyltransferase activity"/>
    <property type="evidence" value="ECO:0007669"/>
    <property type="project" value="UniProtKB-UniRule"/>
</dbReference>
<keyword evidence="5 10" id="KW-1133">Transmembrane helix</keyword>
<keyword evidence="1 10" id="KW-1003">Cell membrane</keyword>
<evidence type="ECO:0000256" key="10">
    <source>
        <dbReference type="HAMAP-Rule" id="MF_01043"/>
    </source>
</evidence>
<comment type="subcellular location">
    <subcellularLocation>
        <location evidence="10">Cell membrane</location>
        <topology evidence="10">Multi-pass membrane protein</topology>
    </subcellularLocation>
</comment>
<feature type="transmembrane region" description="Helical" evidence="10">
    <location>
        <begin position="165"/>
        <end position="181"/>
    </location>
</feature>
<comment type="pathway">
    <text evidence="10">Lipid metabolism; phospholipid metabolism.</text>
</comment>
<organism evidence="11 12">
    <name type="scientific">Pectinatus cerevisiiphilus</name>
    <dbReference type="NCBI Taxonomy" id="86956"/>
    <lineage>
        <taxon>Bacteria</taxon>
        <taxon>Bacillati</taxon>
        <taxon>Bacillota</taxon>
        <taxon>Negativicutes</taxon>
        <taxon>Selenomonadales</taxon>
        <taxon>Selenomonadaceae</taxon>
        <taxon>Pectinatus</taxon>
    </lineage>
</organism>
<feature type="transmembrane region" description="Helical" evidence="10">
    <location>
        <begin position="6"/>
        <end position="27"/>
    </location>
</feature>
<feature type="transmembrane region" description="Helical" evidence="10">
    <location>
        <begin position="82"/>
        <end position="106"/>
    </location>
</feature>
<keyword evidence="9 10" id="KW-1208">Phospholipid metabolism</keyword>
<feature type="transmembrane region" description="Helical" evidence="10">
    <location>
        <begin position="127"/>
        <end position="153"/>
    </location>
</feature>
<dbReference type="PANTHER" id="PTHR30309">
    <property type="entry name" value="INNER MEMBRANE PROTEIN YGIH"/>
    <property type="match status" value="1"/>
</dbReference>
<keyword evidence="2 10" id="KW-0444">Lipid biosynthesis</keyword>
<sequence>MSYLFILLAGYILGSIPSGLIIGKIFFHTDLRHYGSHNIGATNAWRVLGKKAGFWVFAFDFLKGAAGVLIGMYVGAAGSGQASAYALILGGIMAIIGHSCSLFLAFKGGKGVATGLGVITMLMPQAALCVFVLWFIIVLFTRYVSLASMIAAVSVPLQACYWDEPWQYIIFGILAAAFVIYRHRENIHRLMNGNESKINFSGR</sequence>
<dbReference type="EC" id="2.3.1.275" evidence="10"/>
<comment type="caution">
    <text evidence="11">The sequence shown here is derived from an EMBL/GenBank/DDBJ whole genome shotgun (WGS) entry which is preliminary data.</text>
</comment>
<evidence type="ECO:0000313" key="12">
    <source>
        <dbReference type="Proteomes" id="UP000295188"/>
    </source>
</evidence>
<dbReference type="RefSeq" id="WP_132547736.1">
    <property type="nucleotide sequence ID" value="NZ_SMAA01000003.1"/>
</dbReference>
<feature type="transmembrane region" description="Helical" evidence="10">
    <location>
        <begin position="54"/>
        <end position="76"/>
    </location>
</feature>
<dbReference type="InterPro" id="IPR003811">
    <property type="entry name" value="G3P_acylTferase_PlsY"/>
</dbReference>
<comment type="subunit">
    <text evidence="10">Probably interacts with PlsX.</text>
</comment>
<comment type="similarity">
    <text evidence="10">Belongs to the PlsY family.</text>
</comment>
<keyword evidence="11" id="KW-0012">Acyltransferase</keyword>
<dbReference type="PANTHER" id="PTHR30309:SF0">
    <property type="entry name" value="GLYCEROL-3-PHOSPHATE ACYLTRANSFERASE-RELATED"/>
    <property type="match status" value="1"/>
</dbReference>
<proteinExistence type="inferred from homology"/>
<keyword evidence="4 10" id="KW-0812">Transmembrane</keyword>
<dbReference type="AlphaFoldDB" id="A0A4R3KCM4"/>
<evidence type="ECO:0000256" key="5">
    <source>
        <dbReference type="ARBA" id="ARBA00022989"/>
    </source>
</evidence>
<keyword evidence="12" id="KW-1185">Reference proteome</keyword>
<reference evidence="11 12" key="1">
    <citation type="submission" date="2019-03" db="EMBL/GenBank/DDBJ databases">
        <title>Genomic Encyclopedia of Type Strains, Phase IV (KMG-IV): sequencing the most valuable type-strain genomes for metagenomic binning, comparative biology and taxonomic classification.</title>
        <authorList>
            <person name="Goeker M."/>
        </authorList>
    </citation>
    <scope>NUCLEOTIDE SEQUENCE [LARGE SCALE GENOMIC DNA]</scope>
    <source>
        <strain evidence="11 12">DSM 20467</strain>
    </source>
</reference>
<evidence type="ECO:0000256" key="8">
    <source>
        <dbReference type="ARBA" id="ARBA00023209"/>
    </source>
</evidence>
<dbReference type="HAMAP" id="MF_01043">
    <property type="entry name" value="PlsY"/>
    <property type="match status" value="1"/>
</dbReference>
<keyword evidence="7 10" id="KW-0472">Membrane</keyword>